<dbReference type="PANTHER" id="PTHR21483:SF18">
    <property type="entry name" value="RNA POLYMERASE II-ASSOCIATED PROTEIN 1"/>
    <property type="match status" value="1"/>
</dbReference>
<protein>
    <submittedName>
        <fullName evidence="9">Cytoplasm protein</fullName>
    </submittedName>
</protein>
<feature type="compositionally biased region" description="Basic and acidic residues" evidence="5">
    <location>
        <begin position="1076"/>
        <end position="1088"/>
    </location>
</feature>
<dbReference type="GO" id="GO:0006366">
    <property type="term" value="P:transcription by RNA polymerase II"/>
    <property type="evidence" value="ECO:0007669"/>
    <property type="project" value="InterPro"/>
</dbReference>
<dbReference type="OrthoDB" id="348201at2759"/>
<dbReference type="Pfam" id="PF08621">
    <property type="entry name" value="RPAP1_N"/>
    <property type="match status" value="1"/>
</dbReference>
<dbReference type="InterPro" id="IPR013930">
    <property type="entry name" value="RPAP1_N"/>
</dbReference>
<reference evidence="9 10" key="1">
    <citation type="journal article" date="2012" name="Eukaryot. Cell">
        <title>Draft genome sequence of CBS 2479, the standard type strain of Trichosporon asahii.</title>
        <authorList>
            <person name="Yang R.Y."/>
            <person name="Li H.T."/>
            <person name="Zhu H."/>
            <person name="Zhou G.P."/>
            <person name="Wang M."/>
            <person name="Wang L."/>
        </authorList>
    </citation>
    <scope>NUCLEOTIDE SEQUENCE [LARGE SCALE GENOMIC DNA]</scope>
    <source>
        <strain evidence="10">ATCC 90039 / CBS 2479 / JCM 2466 / KCTC 7840 / NCYC 2677 / UAMH 7654</strain>
    </source>
</reference>
<dbReference type="Pfam" id="PF25766">
    <property type="entry name" value="TPR_RPAP1"/>
    <property type="match status" value="1"/>
</dbReference>
<dbReference type="KEGG" id="tasa:A1Q1_00106"/>
<dbReference type="InterPro" id="IPR057989">
    <property type="entry name" value="TPR_RPAP1/MINIYO-like"/>
</dbReference>
<accession>J8TS99</accession>
<feature type="compositionally biased region" description="Basic and acidic residues" evidence="5">
    <location>
        <begin position="119"/>
        <end position="132"/>
    </location>
</feature>
<feature type="region of interest" description="Disordered" evidence="5">
    <location>
        <begin position="1"/>
        <end position="197"/>
    </location>
</feature>
<feature type="compositionally biased region" description="Low complexity" evidence="5">
    <location>
        <begin position="255"/>
        <end position="267"/>
    </location>
</feature>
<feature type="compositionally biased region" description="Low complexity" evidence="5">
    <location>
        <begin position="148"/>
        <end position="177"/>
    </location>
</feature>
<comment type="subcellular location">
    <subcellularLocation>
        <location evidence="1">Nucleus</location>
    </subcellularLocation>
</comment>
<proteinExistence type="inferred from homology"/>
<feature type="region of interest" description="Disordered" evidence="5">
    <location>
        <begin position="227"/>
        <end position="283"/>
    </location>
</feature>
<dbReference type="InterPro" id="IPR013929">
    <property type="entry name" value="RPAP1_C"/>
</dbReference>
<organism evidence="9 10">
    <name type="scientific">Trichosporon asahii var. asahii (strain ATCC 90039 / CBS 2479 / JCM 2466 / KCTC 7840 / NBRC 103889/ NCYC 2677 / UAMH 7654)</name>
    <name type="common">Yeast</name>
    <dbReference type="NCBI Taxonomy" id="1186058"/>
    <lineage>
        <taxon>Eukaryota</taxon>
        <taxon>Fungi</taxon>
        <taxon>Dikarya</taxon>
        <taxon>Basidiomycota</taxon>
        <taxon>Agaricomycotina</taxon>
        <taxon>Tremellomycetes</taxon>
        <taxon>Trichosporonales</taxon>
        <taxon>Trichosporonaceae</taxon>
        <taxon>Trichosporon</taxon>
    </lineage>
</organism>
<evidence type="ECO:0000313" key="9">
    <source>
        <dbReference type="EMBL" id="EJT53099.1"/>
    </source>
</evidence>
<evidence type="ECO:0000313" key="10">
    <source>
        <dbReference type="Proteomes" id="UP000002748"/>
    </source>
</evidence>
<feature type="compositionally biased region" description="Low complexity" evidence="5">
    <location>
        <begin position="10"/>
        <end position="19"/>
    </location>
</feature>
<evidence type="ECO:0000259" key="8">
    <source>
        <dbReference type="Pfam" id="PF25766"/>
    </source>
</evidence>
<keyword evidence="4" id="KW-0539">Nucleus</keyword>
<evidence type="ECO:0000259" key="7">
    <source>
        <dbReference type="Pfam" id="PF08621"/>
    </source>
</evidence>
<evidence type="ECO:0000256" key="1">
    <source>
        <dbReference type="ARBA" id="ARBA00004123"/>
    </source>
</evidence>
<dbReference type="InterPro" id="IPR039913">
    <property type="entry name" value="RPAP1/Rba50"/>
</dbReference>
<dbReference type="Pfam" id="PF08620">
    <property type="entry name" value="RPAP1_C"/>
    <property type="match status" value="1"/>
</dbReference>
<name>J8TS99_TRIAS</name>
<gene>
    <name evidence="9" type="ORF">A1Q1_00106</name>
</gene>
<evidence type="ECO:0000256" key="3">
    <source>
        <dbReference type="ARBA" id="ARBA00023163"/>
    </source>
</evidence>
<feature type="domain" description="RPAP1 N-terminal" evidence="7">
    <location>
        <begin position="104"/>
        <end position="147"/>
    </location>
</feature>
<feature type="compositionally biased region" description="Basic and acidic residues" evidence="5">
    <location>
        <begin position="178"/>
        <end position="192"/>
    </location>
</feature>
<feature type="domain" description="RPAP1/MINIYO-like TPR repeats" evidence="8">
    <location>
        <begin position="1103"/>
        <end position="1211"/>
    </location>
</feature>
<feature type="domain" description="RPAP1 C-terminal" evidence="6">
    <location>
        <begin position="339"/>
        <end position="404"/>
    </location>
</feature>
<dbReference type="PANTHER" id="PTHR21483">
    <property type="entry name" value="RNA POLYMERASE II-ASSOCIATED PROTEIN 1"/>
    <property type="match status" value="1"/>
</dbReference>
<comment type="caution">
    <text evidence="9">The sequence shown here is derived from an EMBL/GenBank/DDBJ whole genome shotgun (WGS) entry which is preliminary data.</text>
</comment>
<dbReference type="HOGENOM" id="CLU_006940_0_0_1"/>
<dbReference type="VEuPathDB" id="FungiDB:A1Q1_00106"/>
<evidence type="ECO:0000259" key="6">
    <source>
        <dbReference type="Pfam" id="PF08620"/>
    </source>
</evidence>
<dbReference type="EMBL" id="ALBS01000009">
    <property type="protein sequence ID" value="EJT53099.1"/>
    <property type="molecule type" value="Genomic_DNA"/>
</dbReference>
<evidence type="ECO:0000256" key="4">
    <source>
        <dbReference type="ARBA" id="ARBA00023242"/>
    </source>
</evidence>
<evidence type="ECO:0000256" key="2">
    <source>
        <dbReference type="ARBA" id="ARBA00009953"/>
    </source>
</evidence>
<dbReference type="RefSeq" id="XP_014184422.1">
    <property type="nucleotide sequence ID" value="XM_014328947.1"/>
</dbReference>
<sequence>MLIRDIVERPASTPTEPGAAPAPPRPPAASRGGFPIAAHRSKGQSAFARARKNDAERRAGGLSTGQGRIVENVPTVGAASSAPVKEEATPLPTPATEEEKIRRQVEAENRARVANMSPAEREQEAEELKERFGPGLADLMRKRRDARAPQQPAAAAAGSSSAAPSTSASAATPPSASEDAKILESADKENRAKVAGMSLEEHAQEMNELEDLFGAGLLGKIKARAKAKAAGQPVPVFEPTTAETSGPMDEDPTEQTPSQPSTAAAAAVKTEPVEPTNTDTDIKPRRSVRFSKDTRDDAPTPAALKRYFPTGTENQAQKLEWMQNDNDVAMKPASDEGPRFDLGGAPLSAEAAAKLPTHLGLHHHGASPDLAGYTLSEIVHLCYSTVPSQRITMIGVLTKVIRRYRAAVEEGDKSEWVTFCRDEDLLSKGVDVAVGVLGGHARSVGVFVAAVELLYVTLGGPWAWMDDASEGVVAFHPEPSKDGEPTGVAAVPWDDLVPQLQITLSLEPGSYPAQTLSQLLQILRRAALAQPQGAEAIAPLVPAVVRTHVLGAPWPLDPARPPNPEAMSVLYDVTTSSRSAAEALLGQNVYAPLLKFGTVADFDDPAVQSLLTTVMRTFYQLGRYGMAASTATSASDIWRGIGQWVAQAAQKSEARGQNVVRAYFDLLSVWTVCAVDPHRTTPEHDLTWAQATALQWLDEALSLVAPLQASGRYAELASVLSLVAETVSGASINEPKHGEDTKARVRSALQPLAQWEPQDPFGDEREGFNLALAQVFRLHGLLGGLLDENSLQRLVVWIATTTQSTPSDVALRDAVLQVAWNEEILTLGVWGSSAFDLCLSYAPGDEPQALGMLDLILKSDWTSIPGQAAEAVSTIGHKDGLVILRPLLHHAVLPSLDQILGPTRPDFHYLKPTTTLRPPPASMTGPGVPGLPLPSDWAFAPLNELLASGSSDAFALAPKDWDAGETQITRATLALALVEQEEGRGRNGSEVVLNCMKVFMLEHGQQDAPNTEHDVFRDDAVAKSLKELLDSTTVDPEEIAATHGLIVASSPADTDTAGTADRAKDVAMDTDATTETGKEKPEDERSGPLEKTALPFLTPGVPFFQFYTDLIALYSSTSFGDASFGRVLFPPLSQLYAPDYRRLFWAESDALRSVRTPIAAVPAETGTLAVYFSPLESERDVLAAYARALVTVLRDRTEGAEFLPRVAIHHLAGLWWTTKDEERNGVRVQLMVVMLASATDTVLRRVIEWDLERPLADRKVSQEEVTRRVREMARLTGPRGVARLQNAGYVDLLQ</sequence>
<dbReference type="GeneID" id="25983620"/>
<feature type="compositionally biased region" description="Basic and acidic residues" evidence="5">
    <location>
        <begin position="97"/>
        <end position="111"/>
    </location>
</feature>
<feature type="region of interest" description="Disordered" evidence="5">
    <location>
        <begin position="1066"/>
        <end position="1090"/>
    </location>
</feature>
<comment type="similarity">
    <text evidence="2">Belongs to the RPAP1 family.</text>
</comment>
<dbReference type="Proteomes" id="UP000002748">
    <property type="component" value="Unassembled WGS sequence"/>
</dbReference>
<evidence type="ECO:0000256" key="5">
    <source>
        <dbReference type="SAM" id="MobiDB-lite"/>
    </source>
</evidence>
<keyword evidence="3" id="KW-0804">Transcription</keyword>